<evidence type="ECO:0000313" key="1">
    <source>
        <dbReference type="Proteomes" id="UP000887580"/>
    </source>
</evidence>
<protein>
    <submittedName>
        <fullName evidence="2">Uncharacterized protein</fullName>
    </submittedName>
</protein>
<dbReference type="WBParaSite" id="PS1159_v2.g13665.t1">
    <property type="protein sequence ID" value="PS1159_v2.g13665.t1"/>
    <property type="gene ID" value="PS1159_v2.g13665"/>
</dbReference>
<sequence length="120" mass="13200">MIVASIISILSLAAIVTGFGYNDCSAYNNLEAQVNCGPNGYLMNYGIVYCHRFFTPAYYNQFDTAGKAFVDCTGQCLVNKATTINRKAFFNVIQSDAFTDDRLLAEAFQTIGKCGFKCLI</sequence>
<reference evidence="2" key="1">
    <citation type="submission" date="2022-11" db="UniProtKB">
        <authorList>
            <consortium name="WormBaseParasite"/>
        </authorList>
    </citation>
    <scope>IDENTIFICATION</scope>
</reference>
<name>A0AC35F6G8_9BILA</name>
<dbReference type="Proteomes" id="UP000887580">
    <property type="component" value="Unplaced"/>
</dbReference>
<evidence type="ECO:0000313" key="2">
    <source>
        <dbReference type="WBParaSite" id="PS1159_v2.g13665.t1"/>
    </source>
</evidence>
<proteinExistence type="predicted"/>
<accession>A0AC35F6G8</accession>
<organism evidence="1 2">
    <name type="scientific">Panagrolaimus sp. PS1159</name>
    <dbReference type="NCBI Taxonomy" id="55785"/>
    <lineage>
        <taxon>Eukaryota</taxon>
        <taxon>Metazoa</taxon>
        <taxon>Ecdysozoa</taxon>
        <taxon>Nematoda</taxon>
        <taxon>Chromadorea</taxon>
        <taxon>Rhabditida</taxon>
        <taxon>Tylenchina</taxon>
        <taxon>Panagrolaimomorpha</taxon>
        <taxon>Panagrolaimoidea</taxon>
        <taxon>Panagrolaimidae</taxon>
        <taxon>Panagrolaimus</taxon>
    </lineage>
</organism>